<dbReference type="AlphaFoldDB" id="A0A814IGW4"/>
<dbReference type="SUPFAM" id="SSF52540">
    <property type="entry name" value="P-loop containing nucleoside triphosphate hydrolases"/>
    <property type="match status" value="2"/>
</dbReference>
<comment type="caution">
    <text evidence="2">The sequence shown here is derived from an EMBL/GenBank/DDBJ whole genome shotgun (WGS) entry which is preliminary data.</text>
</comment>
<dbReference type="EMBL" id="CAJNOC010004428">
    <property type="protein sequence ID" value="CAF1021492.1"/>
    <property type="molecule type" value="Genomic_DNA"/>
</dbReference>
<evidence type="ECO:0000313" key="2">
    <source>
        <dbReference type="EMBL" id="CAF1021492.1"/>
    </source>
</evidence>
<evidence type="ECO:0000256" key="1">
    <source>
        <dbReference type="SAM" id="MobiDB-lite"/>
    </source>
</evidence>
<dbReference type="Proteomes" id="UP000663879">
    <property type="component" value="Unassembled WGS sequence"/>
</dbReference>
<feature type="region of interest" description="Disordered" evidence="1">
    <location>
        <begin position="392"/>
        <end position="411"/>
    </location>
</feature>
<keyword evidence="3" id="KW-1185">Reference proteome</keyword>
<reference evidence="2" key="1">
    <citation type="submission" date="2021-02" db="EMBL/GenBank/DDBJ databases">
        <authorList>
            <person name="Nowell W R."/>
        </authorList>
    </citation>
    <scope>NUCLEOTIDE SEQUENCE</scope>
    <source>
        <strain evidence="2">Ploen Becks lab</strain>
    </source>
</reference>
<sequence length="800" mass="93844">MVKMNEDSCRRGRATLFLFTVSKVMTNLISREKIFEEFDKITEQLAVQRLTRNEHDEFLIFLRLILKLNEDRINLEIETIFGENVEVCHFNVPKFENAIAKFRDQHLLFKNIELKYFDSSVGIKLYVKSLDGKKPEITDDFIQSNPGRQGFIEKTAKALQTPPPKIFRLFPFLYIGEKFGNWRDQVVEWFNDWVREGYNHKKRHLLLVGDSNHGKTTFIMALLGAYNHQAFRPTRKDKRFAWESWNPRAYTHIIVDEFEFSDFDENTWKIAVEGLPFEQAVKFKDSETKIIQVPMIFISNKNPKDFPGFSSRILVVQTTRDGINEISSIQEHLKVDFEFNSHKLTPEPIFHFPIGTMEFPYVPYEPIKKLRSCSQISDSSLQNLESSVCHSPVTSYGAQEPDLTTSTPQPSKSVFDFTPPDTLLLASSDLIEIENSLTDVDKLIETNLNEKEVNNVQESTALLDNKKSKKPLACGKRKKKVASKTQSKVVTEAKSLVNEVSKSSSIDIIDSKMISKKLDDFKRKLDDITIGFLEEIVENKLCIKCQIFLEECFSDEAVIKYSTKEDFDPYFKNLNEDDFNFNFVIANWALITPEFNILDPFVQKNLYYAVKIQKLHAEIRRSLEKRVPLYRIKILRKFNNWRDDVIKWYNNWLESIIEFKKPLYLYGLPDTGKTFFIFYIFGSILKHCFFPSRNDREFCWSHWNSSIYSLVLIDQMDFDNFKQKDLSSIFKGAFFSIKRKFKKNKLAKITCPIIMISNKEPNSKFENDIYCIQATFEENVHYESFSEYIQFDETFIKEDY</sequence>
<gene>
    <name evidence="2" type="ORF">OXX778_LOCUS17403</name>
</gene>
<dbReference type="InterPro" id="IPR027417">
    <property type="entry name" value="P-loop_NTPase"/>
</dbReference>
<protein>
    <submittedName>
        <fullName evidence="2">Uncharacterized protein</fullName>
    </submittedName>
</protein>
<proteinExistence type="predicted"/>
<accession>A0A814IGW4</accession>
<evidence type="ECO:0000313" key="3">
    <source>
        <dbReference type="Proteomes" id="UP000663879"/>
    </source>
</evidence>
<dbReference type="Gene3D" id="3.40.50.300">
    <property type="entry name" value="P-loop containing nucleotide triphosphate hydrolases"/>
    <property type="match status" value="2"/>
</dbReference>
<name>A0A814IGW4_9BILA</name>
<organism evidence="2 3">
    <name type="scientific">Brachionus calyciflorus</name>
    <dbReference type="NCBI Taxonomy" id="104777"/>
    <lineage>
        <taxon>Eukaryota</taxon>
        <taxon>Metazoa</taxon>
        <taxon>Spiralia</taxon>
        <taxon>Gnathifera</taxon>
        <taxon>Rotifera</taxon>
        <taxon>Eurotatoria</taxon>
        <taxon>Monogononta</taxon>
        <taxon>Pseudotrocha</taxon>
        <taxon>Ploima</taxon>
        <taxon>Brachionidae</taxon>
        <taxon>Brachionus</taxon>
    </lineage>
</organism>
<dbReference type="OrthoDB" id="5976409at2759"/>